<dbReference type="InterPro" id="IPR005025">
    <property type="entry name" value="FMN_Rdtase-like_dom"/>
</dbReference>
<protein>
    <submittedName>
        <fullName evidence="3">Oxidoreductase</fullName>
    </submittedName>
</protein>
<comment type="caution">
    <text evidence="3">The sequence shown here is derived from an EMBL/GenBank/DDBJ whole genome shotgun (WGS) entry which is preliminary data.</text>
</comment>
<dbReference type="EMBL" id="JANBVO010000009">
    <property type="protein sequence ID" value="KAJ9149984.1"/>
    <property type="molecule type" value="Genomic_DNA"/>
</dbReference>
<dbReference type="SUPFAM" id="SSF52218">
    <property type="entry name" value="Flavoproteins"/>
    <property type="match status" value="1"/>
</dbReference>
<feature type="domain" description="NADPH-dependent FMN reductase-like" evidence="2">
    <location>
        <begin position="1"/>
        <end position="112"/>
    </location>
</feature>
<sequence>MHILGLCNGSIHGNSEILLKAALKAAVEFDSSTTVSWIHVPSVALPRNHKPLKVNASIIPGRDDEAAIGAKNTGLDDRAVVFNAIMDADALIIASPIYSHQPAGTLKALADAILGPYADVSEAYRSRRRQESGEPGSENFQFDPRETKPRVAGFIAVAGSSAPFPEQWTMALPSMHIVTYPIHARVVDQVVFPGFATAGAVLLDAENTVERAKRLGVHVASQMGKPYDEARYLGPKEEGSCPYCYLLKIEFREENHVVCTVCGANGTLVVGPDGNIRPTWEDDSNVSCMTLKGKWKHLDDIVAGLGSERSKLESIQEGHSHWKRTQIPFVDLPSMHADITASLEGLEVKD</sequence>
<evidence type="ECO:0000313" key="4">
    <source>
        <dbReference type="Proteomes" id="UP001174694"/>
    </source>
</evidence>
<dbReference type="AlphaFoldDB" id="A0AA38VL55"/>
<evidence type="ECO:0000259" key="2">
    <source>
        <dbReference type="Pfam" id="PF03358"/>
    </source>
</evidence>
<dbReference type="Proteomes" id="UP001174694">
    <property type="component" value="Unassembled WGS sequence"/>
</dbReference>
<evidence type="ECO:0000256" key="1">
    <source>
        <dbReference type="SAM" id="MobiDB-lite"/>
    </source>
</evidence>
<dbReference type="Pfam" id="PF03358">
    <property type="entry name" value="FMN_red"/>
    <property type="match status" value="1"/>
</dbReference>
<dbReference type="GO" id="GO:0016491">
    <property type="term" value="F:oxidoreductase activity"/>
    <property type="evidence" value="ECO:0007669"/>
    <property type="project" value="InterPro"/>
</dbReference>
<keyword evidence="4" id="KW-1185">Reference proteome</keyword>
<reference evidence="3" key="1">
    <citation type="submission" date="2022-07" db="EMBL/GenBank/DDBJ databases">
        <title>Fungi with potential for degradation of polypropylene.</title>
        <authorList>
            <person name="Gostincar C."/>
        </authorList>
    </citation>
    <scope>NUCLEOTIDE SEQUENCE</scope>
    <source>
        <strain evidence="3">EXF-13308</strain>
    </source>
</reference>
<evidence type="ECO:0000313" key="3">
    <source>
        <dbReference type="EMBL" id="KAJ9149984.1"/>
    </source>
</evidence>
<proteinExistence type="predicted"/>
<organism evidence="3 4">
    <name type="scientific">Pleurostoma richardsiae</name>
    <dbReference type="NCBI Taxonomy" id="41990"/>
    <lineage>
        <taxon>Eukaryota</taxon>
        <taxon>Fungi</taxon>
        <taxon>Dikarya</taxon>
        <taxon>Ascomycota</taxon>
        <taxon>Pezizomycotina</taxon>
        <taxon>Sordariomycetes</taxon>
        <taxon>Sordariomycetidae</taxon>
        <taxon>Calosphaeriales</taxon>
        <taxon>Pleurostomataceae</taxon>
        <taxon>Pleurostoma</taxon>
    </lineage>
</organism>
<gene>
    <name evidence="3" type="ORF">NKR23_g4077</name>
</gene>
<feature type="region of interest" description="Disordered" evidence="1">
    <location>
        <begin position="125"/>
        <end position="144"/>
    </location>
</feature>
<dbReference type="InterPro" id="IPR029039">
    <property type="entry name" value="Flavoprotein-like_sf"/>
</dbReference>
<accession>A0AA38VL55</accession>
<dbReference type="Gene3D" id="3.40.50.360">
    <property type="match status" value="1"/>
</dbReference>
<name>A0AA38VL55_9PEZI</name>